<dbReference type="STRING" id="1076937.SAMN04488120_102261"/>
<keyword evidence="2" id="KW-1185">Reference proteome</keyword>
<evidence type="ECO:0000313" key="2">
    <source>
        <dbReference type="Proteomes" id="UP000199771"/>
    </source>
</evidence>
<dbReference type="Pfam" id="PF00300">
    <property type="entry name" value="His_Phos_1"/>
    <property type="match status" value="1"/>
</dbReference>
<organism evidence="1 2">
    <name type="scientific">Fontimonas thermophila</name>
    <dbReference type="NCBI Taxonomy" id="1076937"/>
    <lineage>
        <taxon>Bacteria</taxon>
        <taxon>Pseudomonadati</taxon>
        <taxon>Pseudomonadota</taxon>
        <taxon>Gammaproteobacteria</taxon>
        <taxon>Nevskiales</taxon>
        <taxon>Nevskiaceae</taxon>
        <taxon>Fontimonas</taxon>
    </lineage>
</organism>
<dbReference type="Gene3D" id="3.40.50.1240">
    <property type="entry name" value="Phosphoglycerate mutase-like"/>
    <property type="match status" value="1"/>
</dbReference>
<protein>
    <submittedName>
        <fullName evidence="1">Phosphohistidine phosphatase</fullName>
    </submittedName>
</protein>
<dbReference type="AlphaFoldDB" id="A0A1I2HWG5"/>
<dbReference type="PANTHER" id="PTHR47623:SF1">
    <property type="entry name" value="OS09G0287300 PROTEIN"/>
    <property type="match status" value="1"/>
</dbReference>
<dbReference type="InterPro" id="IPR029033">
    <property type="entry name" value="His_PPase_superfam"/>
</dbReference>
<evidence type="ECO:0000313" key="1">
    <source>
        <dbReference type="EMBL" id="SFF33710.1"/>
    </source>
</evidence>
<sequence length="167" mass="18939">MRLLTLVRHAKSSWDDPTCVDFARPLNERGRRDAPRMATHVLRALGRPDRLISSPALRALTTAQIFAETFSIPQHAIVCEPRIYEAAPETLLGLVQWLDDADRHVMLFGHNPGLSELAHLLARCSFDDLPTCGVVQIGFDSTRWCDIDERAGTQRFYAFPKQLRERS</sequence>
<dbReference type="InterPro" id="IPR013078">
    <property type="entry name" value="His_Pase_superF_clade-1"/>
</dbReference>
<dbReference type="CDD" id="cd07067">
    <property type="entry name" value="HP_PGM_like"/>
    <property type="match status" value="1"/>
</dbReference>
<dbReference type="Proteomes" id="UP000199771">
    <property type="component" value="Unassembled WGS sequence"/>
</dbReference>
<dbReference type="PANTHER" id="PTHR47623">
    <property type="entry name" value="OS09G0287300 PROTEIN"/>
    <property type="match status" value="1"/>
</dbReference>
<proteinExistence type="predicted"/>
<dbReference type="OrthoDB" id="9810154at2"/>
<dbReference type="EMBL" id="FOOC01000002">
    <property type="protein sequence ID" value="SFF33710.1"/>
    <property type="molecule type" value="Genomic_DNA"/>
</dbReference>
<dbReference type="SUPFAM" id="SSF53254">
    <property type="entry name" value="Phosphoglycerate mutase-like"/>
    <property type="match status" value="1"/>
</dbReference>
<name>A0A1I2HWG5_9GAMM</name>
<accession>A0A1I2HWG5</accession>
<gene>
    <name evidence="1" type="ORF">SAMN04488120_102261</name>
</gene>
<reference evidence="1 2" key="1">
    <citation type="submission" date="2016-10" db="EMBL/GenBank/DDBJ databases">
        <authorList>
            <person name="de Groot N.N."/>
        </authorList>
    </citation>
    <scope>NUCLEOTIDE SEQUENCE [LARGE SCALE GENOMIC DNA]</scope>
    <source>
        <strain evidence="1 2">DSM 23609</strain>
    </source>
</reference>